<dbReference type="EMBL" id="CP146016">
    <property type="protein sequence ID" value="WWQ60666.1"/>
    <property type="molecule type" value="Genomic_DNA"/>
</dbReference>
<protein>
    <recommendedName>
        <fullName evidence="2">Putative antitoxin V6M85_00875</fullName>
    </recommendedName>
</protein>
<reference evidence="3 4" key="1">
    <citation type="submission" date="2024-02" db="EMBL/GenBank/DDBJ databases">
        <title>STSV induces naive adaptation in Sulfolobus.</title>
        <authorList>
            <person name="Xiang X."/>
            <person name="Song M."/>
        </authorList>
    </citation>
    <scope>NUCLEOTIDE SEQUENCE [LARGE SCALE GENOMIC DNA]</scope>
    <source>
        <strain evidence="3 4">RT2</strain>
    </source>
</reference>
<comment type="similarity">
    <text evidence="2">Belongs to the UPF0330 family.</text>
</comment>
<dbReference type="GeneID" id="89335278"/>
<evidence type="ECO:0000256" key="1">
    <source>
        <dbReference type="ARBA" id="ARBA00022649"/>
    </source>
</evidence>
<keyword evidence="4" id="KW-1185">Reference proteome</keyword>
<dbReference type="AlphaFoldDB" id="A0AAX4L2R0"/>
<proteinExistence type="inferred from homology"/>
<sequence length="79" mass="9505">MKTIMIRDDIYKKLVEIKGEKSFSAIIDELIKESREVRNRRLMRFFGILKEGEAEQIEEEIKRNREELNEDLSRHVSSH</sequence>
<dbReference type="InterPro" id="IPR003847">
    <property type="entry name" value="Put_antitoxin"/>
</dbReference>
<dbReference type="Pfam" id="PF02697">
    <property type="entry name" value="VAPB_antitox"/>
    <property type="match status" value="1"/>
</dbReference>
<evidence type="ECO:0000313" key="3">
    <source>
        <dbReference type="EMBL" id="WWQ60666.1"/>
    </source>
</evidence>
<dbReference type="Proteomes" id="UP001432202">
    <property type="component" value="Chromosome"/>
</dbReference>
<organism evidence="3 4">
    <name type="scientific">Sulfolobus tengchongensis</name>
    <dbReference type="NCBI Taxonomy" id="207809"/>
    <lineage>
        <taxon>Archaea</taxon>
        <taxon>Thermoproteota</taxon>
        <taxon>Thermoprotei</taxon>
        <taxon>Sulfolobales</taxon>
        <taxon>Sulfolobaceae</taxon>
        <taxon>Sulfolobus</taxon>
    </lineage>
</organism>
<evidence type="ECO:0000256" key="2">
    <source>
        <dbReference type="HAMAP-Rule" id="MF_00794"/>
    </source>
</evidence>
<gene>
    <name evidence="3" type="ORF">V6M85_00875</name>
</gene>
<evidence type="ECO:0000313" key="4">
    <source>
        <dbReference type="Proteomes" id="UP001432202"/>
    </source>
</evidence>
<dbReference type="NCBIfam" id="NF010251">
    <property type="entry name" value="PRK13696.1-3"/>
    <property type="match status" value="1"/>
</dbReference>
<accession>A0AAX4L2R0</accession>
<name>A0AAX4L2R0_9CREN</name>
<comment type="function">
    <text evidence="2">Possibly the antitoxin component of a toxin-antitoxin (TA) module.</text>
</comment>
<dbReference type="HAMAP" id="MF_00794">
    <property type="entry name" value="UPF0330"/>
    <property type="match status" value="1"/>
</dbReference>
<keyword evidence="1" id="KW-1277">Toxin-antitoxin system</keyword>
<dbReference type="RefSeq" id="WP_338601819.1">
    <property type="nucleotide sequence ID" value="NZ_CP146016.1"/>
</dbReference>